<evidence type="ECO:0000256" key="3">
    <source>
        <dbReference type="ARBA" id="ARBA00023015"/>
    </source>
</evidence>
<keyword evidence="8" id="KW-1185">Reference proteome</keyword>
<dbReference type="InterPro" id="IPR012704">
    <property type="entry name" value="Sig_transdc_resp-reg_PrpR"/>
</dbReference>
<dbReference type="InterPro" id="IPR027417">
    <property type="entry name" value="P-loop_NTPase"/>
</dbReference>
<gene>
    <name evidence="7" type="primary">prpR</name>
    <name evidence="7" type="ORF">EYS42_06910</name>
</gene>
<dbReference type="InterPro" id="IPR013767">
    <property type="entry name" value="PAS_fold"/>
</dbReference>
<dbReference type="InterPro" id="IPR035965">
    <property type="entry name" value="PAS-like_dom_sf"/>
</dbReference>
<dbReference type="EMBL" id="SIXI01000002">
    <property type="protein sequence ID" value="TBO33039.1"/>
    <property type="molecule type" value="Genomic_DNA"/>
</dbReference>
<accession>A0A4Q9H156</accession>
<evidence type="ECO:0000259" key="5">
    <source>
        <dbReference type="PROSITE" id="PS50045"/>
    </source>
</evidence>
<reference evidence="7 8" key="1">
    <citation type="submission" date="2019-02" db="EMBL/GenBank/DDBJ databases">
        <title>Aquabacterium sp. strain KMB7.</title>
        <authorList>
            <person name="Chen W.-M."/>
        </authorList>
    </citation>
    <scope>NUCLEOTIDE SEQUENCE [LARGE SCALE GENOMIC DNA]</scope>
    <source>
        <strain evidence="7 8">KMB7</strain>
    </source>
</reference>
<feature type="domain" description="Sigma-54 factor interaction" evidence="5">
    <location>
        <begin position="338"/>
        <end position="571"/>
    </location>
</feature>
<dbReference type="Pfam" id="PF02954">
    <property type="entry name" value="HTH_8"/>
    <property type="match status" value="1"/>
</dbReference>
<evidence type="ECO:0000313" key="8">
    <source>
        <dbReference type="Proteomes" id="UP000292120"/>
    </source>
</evidence>
<dbReference type="SUPFAM" id="SSF159800">
    <property type="entry name" value="PrpR receptor domain-like"/>
    <property type="match status" value="1"/>
</dbReference>
<evidence type="ECO:0000256" key="2">
    <source>
        <dbReference type="ARBA" id="ARBA00022840"/>
    </source>
</evidence>
<dbReference type="SUPFAM" id="SSF52540">
    <property type="entry name" value="P-loop containing nucleoside triphosphate hydrolases"/>
    <property type="match status" value="1"/>
</dbReference>
<sequence>MVSPRPPSALPQIVAVGFRRIHALLQALAPTFSDKARVTVLDVGFEQAVARIRQLQAQQGVDVVVAAGSNGAYLRQHLDTPVVLVKVGGFDVMQALAQAKRLADRQADHGAAAVGLVTYEGMAPDLSPFGELFGLGLQQRSYRTEDEAVQCVRELREQGVQVVVGPGTVADVADAQGLIGLFLYSPDAVREALDDAVEVARAARIELAKRERLNAILSHLSDGVVAVDLQERVQTLNPTMARWLGITPEQWLGQRLGEVCPPLSLQDTLRLGTESLETIERVHGKTLILSRMPIVEQGVLTGAVISGQDPISIQRVDRHIRTRTKPQASGPRYTLQQFMGDSAPAVALRALAEAAARSQATVLLVGESGTGKELIAQGIHAASDRRELPFVAVNCAAFTETLLESELFGYEDGAFTGARKGGKVGLFEAAHRGTLFLDEIGEMPLALQSRLLRVLQEREVLRVGATEPTPVNVRVVAATHRDLMACVQAGTFRQDLYYRLNILRLEVPPLRARLDDLPRVAEALHARVSARLGLSVVATRPWLQVLLAQAPHHGWPGNVRELENIIERLLVASVLPGQLPDAGTLKRLAPELFDAVPMPVASALRTGQQGQPAAAAAVTRPQPSEGELLKALQAHGGDRQAVARHLGISRTTLWRRLKSMSGG</sequence>
<dbReference type="GO" id="GO:0000156">
    <property type="term" value="F:phosphorelay response regulator activity"/>
    <property type="evidence" value="ECO:0007669"/>
    <property type="project" value="InterPro"/>
</dbReference>
<dbReference type="Pfam" id="PF25601">
    <property type="entry name" value="AAA_lid_14"/>
    <property type="match status" value="1"/>
</dbReference>
<dbReference type="GO" id="GO:0005524">
    <property type="term" value="F:ATP binding"/>
    <property type="evidence" value="ECO:0007669"/>
    <property type="project" value="UniProtKB-KW"/>
</dbReference>
<dbReference type="InterPro" id="IPR025662">
    <property type="entry name" value="Sigma_54_int_dom_ATP-bd_1"/>
</dbReference>
<keyword evidence="1" id="KW-0547">Nucleotide-binding</keyword>
<dbReference type="PANTHER" id="PTHR32071:SF81">
    <property type="entry name" value="PROPIONATE CATABOLISM OPERON REGULATORY PROTEIN"/>
    <property type="match status" value="1"/>
</dbReference>
<dbReference type="InterPro" id="IPR058031">
    <property type="entry name" value="AAA_lid_NorR"/>
</dbReference>
<dbReference type="InterPro" id="IPR003593">
    <property type="entry name" value="AAA+_ATPase"/>
</dbReference>
<dbReference type="CDD" id="cd00130">
    <property type="entry name" value="PAS"/>
    <property type="match status" value="1"/>
</dbReference>
<dbReference type="InterPro" id="IPR025944">
    <property type="entry name" value="Sigma_54_int_dom_CS"/>
</dbReference>
<proteinExistence type="predicted"/>
<dbReference type="GO" id="GO:0006355">
    <property type="term" value="P:regulation of DNA-templated transcription"/>
    <property type="evidence" value="ECO:0007669"/>
    <property type="project" value="InterPro"/>
</dbReference>
<dbReference type="InterPro" id="IPR010524">
    <property type="entry name" value="Sig_transdc_resp-reg_PrpR_N"/>
</dbReference>
<name>A0A4Q9H156_9BURK</name>
<dbReference type="GO" id="GO:0043565">
    <property type="term" value="F:sequence-specific DNA binding"/>
    <property type="evidence" value="ECO:0007669"/>
    <property type="project" value="InterPro"/>
</dbReference>
<dbReference type="Pfam" id="PF06506">
    <property type="entry name" value="PrpR_N"/>
    <property type="match status" value="1"/>
</dbReference>
<keyword evidence="4" id="KW-0804">Transcription</keyword>
<dbReference type="InterPro" id="IPR000014">
    <property type="entry name" value="PAS"/>
</dbReference>
<dbReference type="Gene3D" id="1.10.10.60">
    <property type="entry name" value="Homeodomain-like"/>
    <property type="match status" value="1"/>
</dbReference>
<comment type="caution">
    <text evidence="7">The sequence shown here is derived from an EMBL/GenBank/DDBJ whole genome shotgun (WGS) entry which is preliminary data.</text>
</comment>
<dbReference type="FunFam" id="3.40.50.300:FF:000006">
    <property type="entry name" value="DNA-binding transcriptional regulator NtrC"/>
    <property type="match status" value="1"/>
</dbReference>
<dbReference type="Gene3D" id="1.10.8.60">
    <property type="match status" value="1"/>
</dbReference>
<dbReference type="PANTHER" id="PTHR32071">
    <property type="entry name" value="TRANSCRIPTIONAL REGULATORY PROTEIN"/>
    <property type="match status" value="1"/>
</dbReference>
<organism evidence="7 8">
    <name type="scientific">Aquabacterium lacunae</name>
    <dbReference type="NCBI Taxonomy" id="2528630"/>
    <lineage>
        <taxon>Bacteria</taxon>
        <taxon>Pseudomonadati</taxon>
        <taxon>Pseudomonadota</taxon>
        <taxon>Betaproteobacteria</taxon>
        <taxon>Burkholderiales</taxon>
        <taxon>Aquabacterium</taxon>
    </lineage>
</organism>
<dbReference type="SMART" id="SM00091">
    <property type="entry name" value="PAS"/>
    <property type="match status" value="1"/>
</dbReference>
<dbReference type="Gene3D" id="3.30.450.20">
    <property type="entry name" value="PAS domain"/>
    <property type="match status" value="1"/>
</dbReference>
<evidence type="ECO:0000256" key="1">
    <source>
        <dbReference type="ARBA" id="ARBA00022741"/>
    </source>
</evidence>
<dbReference type="Gene3D" id="3.40.50.2300">
    <property type="match status" value="1"/>
</dbReference>
<dbReference type="SUPFAM" id="SSF55785">
    <property type="entry name" value="PYP-like sensor domain (PAS domain)"/>
    <property type="match status" value="1"/>
</dbReference>
<dbReference type="OrthoDB" id="9761705at2"/>
<dbReference type="Pfam" id="PF00989">
    <property type="entry name" value="PAS"/>
    <property type="match status" value="1"/>
</dbReference>
<keyword evidence="2" id="KW-0067">ATP-binding</keyword>
<dbReference type="Pfam" id="PF00158">
    <property type="entry name" value="Sigma54_activat"/>
    <property type="match status" value="1"/>
</dbReference>
<dbReference type="InterPro" id="IPR002197">
    <property type="entry name" value="HTH_Fis"/>
</dbReference>
<dbReference type="SUPFAM" id="SSF46689">
    <property type="entry name" value="Homeodomain-like"/>
    <property type="match status" value="1"/>
</dbReference>
<dbReference type="InterPro" id="IPR002078">
    <property type="entry name" value="Sigma_54_int"/>
</dbReference>
<dbReference type="PROSITE" id="PS50112">
    <property type="entry name" value="PAS"/>
    <property type="match status" value="1"/>
</dbReference>
<keyword evidence="3" id="KW-0805">Transcription regulation</keyword>
<dbReference type="Gene3D" id="3.40.50.300">
    <property type="entry name" value="P-loop containing nucleotide triphosphate hydrolases"/>
    <property type="match status" value="1"/>
</dbReference>
<evidence type="ECO:0000313" key="7">
    <source>
        <dbReference type="EMBL" id="TBO33039.1"/>
    </source>
</evidence>
<dbReference type="SMART" id="SM00382">
    <property type="entry name" value="AAA"/>
    <property type="match status" value="1"/>
</dbReference>
<dbReference type="Proteomes" id="UP000292120">
    <property type="component" value="Unassembled WGS sequence"/>
</dbReference>
<feature type="domain" description="PAS" evidence="6">
    <location>
        <begin position="209"/>
        <end position="262"/>
    </location>
</feature>
<dbReference type="PROSITE" id="PS50045">
    <property type="entry name" value="SIGMA54_INTERACT_4"/>
    <property type="match status" value="1"/>
</dbReference>
<evidence type="ECO:0000256" key="4">
    <source>
        <dbReference type="ARBA" id="ARBA00023163"/>
    </source>
</evidence>
<dbReference type="AlphaFoldDB" id="A0A4Q9H156"/>
<dbReference type="PROSITE" id="PS00688">
    <property type="entry name" value="SIGMA54_INTERACT_3"/>
    <property type="match status" value="1"/>
</dbReference>
<dbReference type="NCBIfam" id="TIGR00229">
    <property type="entry name" value="sensory_box"/>
    <property type="match status" value="1"/>
</dbReference>
<dbReference type="GO" id="GO:0019629">
    <property type="term" value="P:propionate catabolic process, 2-methylcitrate cycle"/>
    <property type="evidence" value="ECO:0007669"/>
    <property type="project" value="InterPro"/>
</dbReference>
<dbReference type="InterPro" id="IPR009057">
    <property type="entry name" value="Homeodomain-like_sf"/>
</dbReference>
<dbReference type="GO" id="GO:0005737">
    <property type="term" value="C:cytoplasm"/>
    <property type="evidence" value="ECO:0007669"/>
    <property type="project" value="InterPro"/>
</dbReference>
<dbReference type="PROSITE" id="PS00675">
    <property type="entry name" value="SIGMA54_INTERACT_1"/>
    <property type="match status" value="1"/>
</dbReference>
<protein>
    <submittedName>
        <fullName evidence="7">Propionate catabolism operon regulatory protein PrpR</fullName>
    </submittedName>
</protein>
<evidence type="ECO:0000259" key="6">
    <source>
        <dbReference type="PROSITE" id="PS50112"/>
    </source>
</evidence>
<dbReference type="NCBIfam" id="TIGR02329">
    <property type="entry name" value="propionate_PrpR"/>
    <property type="match status" value="1"/>
</dbReference>
<dbReference type="CDD" id="cd00009">
    <property type="entry name" value="AAA"/>
    <property type="match status" value="1"/>
</dbReference>